<accession>A0A846LMG3</accession>
<reference evidence="5" key="2">
    <citation type="journal article" date="2019" name="Int. J. Syst. Evol. Microbiol.">
        <title>The Global Catalogue of Microorganisms (GCM) 10K type strain sequencing project: providing services to taxonomists for standard genome sequencing and annotation.</title>
        <authorList>
            <consortium name="The Broad Institute Genomics Platform"/>
            <consortium name="The Broad Institute Genome Sequencing Center for Infectious Disease"/>
            <person name="Wu L."/>
            <person name="Ma J."/>
        </authorList>
    </citation>
    <scope>NUCLEOTIDE SEQUENCE [LARGE SCALE GENOMIC DNA]</scope>
    <source>
        <strain evidence="5">CGMCC 4.5581</strain>
    </source>
</reference>
<evidence type="ECO:0000313" key="2">
    <source>
        <dbReference type="EMBL" id="GGL77069.1"/>
    </source>
</evidence>
<keyword evidence="1" id="KW-1133">Transmembrane helix</keyword>
<reference evidence="2" key="4">
    <citation type="submission" date="2024-05" db="EMBL/GenBank/DDBJ databases">
        <authorList>
            <person name="Sun Q."/>
            <person name="Zhou Y."/>
        </authorList>
    </citation>
    <scope>NUCLEOTIDE SEQUENCE</scope>
    <source>
        <strain evidence="2">CGMCC 4.5581</strain>
    </source>
</reference>
<feature type="transmembrane region" description="Helical" evidence="1">
    <location>
        <begin position="43"/>
        <end position="60"/>
    </location>
</feature>
<keyword evidence="1" id="KW-0812">Transmembrane</keyword>
<name>A0A846LMG3_9ACTN</name>
<evidence type="ECO:0000313" key="4">
    <source>
        <dbReference type="Proteomes" id="UP000552836"/>
    </source>
</evidence>
<dbReference type="RefSeq" id="WP_166756733.1">
    <property type="nucleotide sequence ID" value="NZ_BAABJU010000003.1"/>
</dbReference>
<dbReference type="AlphaFoldDB" id="A0A846LMG3"/>
<gene>
    <name evidence="3" type="ORF">FB380_003651</name>
    <name evidence="2" type="ORF">GCM10011589_36360</name>
</gene>
<reference evidence="2" key="1">
    <citation type="journal article" date="2014" name="Int. J. Syst. Evol. Microbiol.">
        <title>Complete genome of a new Firmicutes species belonging to the dominant human colonic microbiota ('Ruminococcus bicirculans') reveals two chromosomes and a selective capacity to utilize plant glucans.</title>
        <authorList>
            <consortium name="NISC Comparative Sequencing Program"/>
            <person name="Wegmann U."/>
            <person name="Louis P."/>
            <person name="Goesmann A."/>
            <person name="Henrissat B."/>
            <person name="Duncan S.H."/>
            <person name="Flint H.J."/>
        </authorList>
    </citation>
    <scope>NUCLEOTIDE SEQUENCE</scope>
    <source>
        <strain evidence="2">CGMCC 4.5581</strain>
    </source>
</reference>
<protein>
    <submittedName>
        <fullName evidence="3">Uncharacterized protein</fullName>
    </submittedName>
</protein>
<dbReference type="EMBL" id="JAAMPA010000002">
    <property type="protein sequence ID" value="NIH69163.1"/>
    <property type="molecule type" value="Genomic_DNA"/>
</dbReference>
<evidence type="ECO:0000313" key="3">
    <source>
        <dbReference type="EMBL" id="NIH69163.1"/>
    </source>
</evidence>
<feature type="transmembrane region" description="Helical" evidence="1">
    <location>
        <begin position="12"/>
        <end position="37"/>
    </location>
</feature>
<keyword evidence="5" id="KW-1185">Reference proteome</keyword>
<proteinExistence type="predicted"/>
<keyword evidence="1" id="KW-0472">Membrane</keyword>
<sequence>MDYLRRLQVERPVVFFAVLLVGFFVAFQLLLFVAGLILGPFGLPPWLPLAVVLGGLVYVARRQQRGR</sequence>
<dbReference type="EMBL" id="BMMI01000007">
    <property type="protein sequence ID" value="GGL77069.1"/>
    <property type="molecule type" value="Genomic_DNA"/>
</dbReference>
<evidence type="ECO:0000256" key="1">
    <source>
        <dbReference type="SAM" id="Phobius"/>
    </source>
</evidence>
<reference evidence="3 4" key="3">
    <citation type="submission" date="2020-02" db="EMBL/GenBank/DDBJ databases">
        <title>Sequencing the genomes of 1000 actinobacteria strains.</title>
        <authorList>
            <person name="Klenk H.-P."/>
        </authorList>
    </citation>
    <scope>NUCLEOTIDE SEQUENCE [LARGE SCALE GENOMIC DNA]</scope>
    <source>
        <strain evidence="3 4">DSM 45201</strain>
    </source>
</reference>
<organism evidence="3 4">
    <name type="scientific">Modestobacter marinus</name>
    <dbReference type="NCBI Taxonomy" id="477641"/>
    <lineage>
        <taxon>Bacteria</taxon>
        <taxon>Bacillati</taxon>
        <taxon>Actinomycetota</taxon>
        <taxon>Actinomycetes</taxon>
        <taxon>Geodermatophilales</taxon>
        <taxon>Geodermatophilaceae</taxon>
        <taxon>Modestobacter</taxon>
    </lineage>
</organism>
<dbReference type="Proteomes" id="UP000648663">
    <property type="component" value="Unassembled WGS sequence"/>
</dbReference>
<comment type="caution">
    <text evidence="3">The sequence shown here is derived from an EMBL/GenBank/DDBJ whole genome shotgun (WGS) entry which is preliminary data.</text>
</comment>
<dbReference type="Proteomes" id="UP000552836">
    <property type="component" value="Unassembled WGS sequence"/>
</dbReference>
<evidence type="ECO:0000313" key="5">
    <source>
        <dbReference type="Proteomes" id="UP000648663"/>
    </source>
</evidence>